<sequence>MVGGTIGSGLGYGGVAVAQEDHIRFALFCKTVSGASDNLRAWWKEKVKFDRNGLAAIAKYQADNLSLGNLRIALQWPPLLIPCKSSRTLLLAHFCQL</sequence>
<proteinExistence type="predicted"/>
<comment type="caution">
    <text evidence="2">The sequence shown here is derived from an EMBL/GenBank/DDBJ whole genome shotgun (WGS) entry which is preliminary data.</text>
</comment>
<protein>
    <recommendedName>
        <fullName evidence="1">Ethylene insensitive 3-like DNA-binding domain-containing protein</fullName>
    </recommendedName>
</protein>
<dbReference type="AlphaFoldDB" id="A0AA88VJX3"/>
<dbReference type="Pfam" id="PF04873">
    <property type="entry name" value="EIN3_DNA-bd"/>
    <property type="match status" value="1"/>
</dbReference>
<dbReference type="PANTHER" id="PTHR33305">
    <property type="entry name" value="ETHYLENE INSENSITIVE 3-LIKE 2 PROTEIN"/>
    <property type="match status" value="1"/>
</dbReference>
<accession>A0AA88VJX3</accession>
<gene>
    <name evidence="2" type="ORF">RJ639_013277</name>
</gene>
<dbReference type="GO" id="GO:0003677">
    <property type="term" value="F:DNA binding"/>
    <property type="evidence" value="ECO:0007669"/>
    <property type="project" value="TreeGrafter"/>
</dbReference>
<evidence type="ECO:0000313" key="2">
    <source>
        <dbReference type="EMBL" id="KAK3008538.1"/>
    </source>
</evidence>
<dbReference type="EMBL" id="JAVXUP010001743">
    <property type="protein sequence ID" value="KAK3008538.1"/>
    <property type="molecule type" value="Genomic_DNA"/>
</dbReference>
<dbReference type="GO" id="GO:0005634">
    <property type="term" value="C:nucleus"/>
    <property type="evidence" value="ECO:0007669"/>
    <property type="project" value="InterPro"/>
</dbReference>
<reference evidence="2" key="1">
    <citation type="submission" date="2022-12" db="EMBL/GenBank/DDBJ databases">
        <title>Draft genome assemblies for two species of Escallonia (Escalloniales).</title>
        <authorList>
            <person name="Chanderbali A."/>
            <person name="Dervinis C."/>
            <person name="Anghel I."/>
            <person name="Soltis D."/>
            <person name="Soltis P."/>
            <person name="Zapata F."/>
        </authorList>
    </citation>
    <scope>NUCLEOTIDE SEQUENCE</scope>
    <source>
        <strain evidence="2">UCBG64.0493</strain>
        <tissue evidence="2">Leaf</tissue>
    </source>
</reference>
<organism evidence="2 3">
    <name type="scientific">Escallonia herrerae</name>
    <dbReference type="NCBI Taxonomy" id="1293975"/>
    <lineage>
        <taxon>Eukaryota</taxon>
        <taxon>Viridiplantae</taxon>
        <taxon>Streptophyta</taxon>
        <taxon>Embryophyta</taxon>
        <taxon>Tracheophyta</taxon>
        <taxon>Spermatophyta</taxon>
        <taxon>Magnoliopsida</taxon>
        <taxon>eudicotyledons</taxon>
        <taxon>Gunneridae</taxon>
        <taxon>Pentapetalae</taxon>
        <taxon>asterids</taxon>
        <taxon>campanulids</taxon>
        <taxon>Escalloniales</taxon>
        <taxon>Escalloniaceae</taxon>
        <taxon>Escallonia</taxon>
    </lineage>
</organism>
<feature type="domain" description="Ethylene insensitive 3-like DNA-binding" evidence="1">
    <location>
        <begin position="30"/>
        <end position="67"/>
    </location>
</feature>
<name>A0AA88VJX3_9ASTE</name>
<dbReference type="Proteomes" id="UP001188597">
    <property type="component" value="Unassembled WGS sequence"/>
</dbReference>
<dbReference type="GO" id="GO:0003700">
    <property type="term" value="F:DNA-binding transcription factor activity"/>
    <property type="evidence" value="ECO:0007669"/>
    <property type="project" value="InterPro"/>
</dbReference>
<evidence type="ECO:0000313" key="3">
    <source>
        <dbReference type="Proteomes" id="UP001188597"/>
    </source>
</evidence>
<dbReference type="InterPro" id="IPR047091">
    <property type="entry name" value="EIN3-like_DNA-bd"/>
</dbReference>
<dbReference type="PANTHER" id="PTHR33305:SF30">
    <property type="entry name" value="ETHYLENE INSENSITIVE 3-LIKE 3 PROTEIN"/>
    <property type="match status" value="1"/>
</dbReference>
<evidence type="ECO:0000259" key="1">
    <source>
        <dbReference type="Pfam" id="PF04873"/>
    </source>
</evidence>
<dbReference type="InterPro" id="IPR006957">
    <property type="entry name" value="EIN3"/>
</dbReference>
<keyword evidence="3" id="KW-1185">Reference proteome</keyword>